<dbReference type="Pfam" id="PF00480">
    <property type="entry name" value="ROK"/>
    <property type="match status" value="1"/>
</dbReference>
<evidence type="ECO:0000313" key="3">
    <source>
        <dbReference type="EMBL" id="GIG71839.1"/>
    </source>
</evidence>
<dbReference type="RefSeq" id="WP_168076445.1">
    <property type="nucleotide sequence ID" value="NZ_BAAAQJ010000026.1"/>
</dbReference>
<feature type="domain" description="HTH marR-type" evidence="2">
    <location>
        <begin position="12"/>
        <end position="60"/>
    </location>
</feature>
<sequence>MDAEAPRRANRSAVLAHVLTHGSATRTAIGQETGLSPATVSRIVEQLLAEGLLNETDSEPTAGRGRRATLLTIDAERTVVCGVDLGGSNVRIVVSDLAARPLATRTVPTPATSDPAGLAKWLGQLVLETVGDLRPRLGSVALGLPGAVSREDRSVSDAPNLPQVEDPNFLRQLDQQLGMSVEVDNDSNYAMLGELRFGAARAAETAVMFTVGAGLGAGVALDRRLFHGRTGLVGEFGHLPAGPLGTPLEKLITGPGILGRALELGLPFDNPADVFRSSDPRLIPVKQQIEQALLIVLTAAVVAYEPDVIILGGGISHALEPDLDQLNQRLRAIVPAAAPVQCSELGDLSGALGAVVNALHTTYRGLGVADAHLAQVPHPEALAGFDIADSIPAP</sequence>
<evidence type="ECO:0000313" key="4">
    <source>
        <dbReference type="Proteomes" id="UP000653674"/>
    </source>
</evidence>
<dbReference type="InterPro" id="IPR036390">
    <property type="entry name" value="WH_DNA-bd_sf"/>
</dbReference>
<organism evidence="3 4">
    <name type="scientific">Planosporangium flavigriseum</name>
    <dbReference type="NCBI Taxonomy" id="373681"/>
    <lineage>
        <taxon>Bacteria</taxon>
        <taxon>Bacillati</taxon>
        <taxon>Actinomycetota</taxon>
        <taxon>Actinomycetes</taxon>
        <taxon>Micromonosporales</taxon>
        <taxon>Micromonosporaceae</taxon>
        <taxon>Planosporangium</taxon>
    </lineage>
</organism>
<dbReference type="Gene3D" id="3.30.420.40">
    <property type="match status" value="2"/>
</dbReference>
<comment type="similarity">
    <text evidence="1">Belongs to the ROK (NagC/XylR) family.</text>
</comment>
<dbReference type="PANTHER" id="PTHR18964:SF149">
    <property type="entry name" value="BIFUNCTIONAL UDP-N-ACETYLGLUCOSAMINE 2-EPIMERASE_N-ACETYLMANNOSAMINE KINASE"/>
    <property type="match status" value="1"/>
</dbReference>
<dbReference type="EMBL" id="BONU01000001">
    <property type="protein sequence ID" value="GIG71839.1"/>
    <property type="molecule type" value="Genomic_DNA"/>
</dbReference>
<dbReference type="PANTHER" id="PTHR18964">
    <property type="entry name" value="ROK (REPRESSOR, ORF, KINASE) FAMILY"/>
    <property type="match status" value="1"/>
</dbReference>
<dbReference type="InterPro" id="IPR000835">
    <property type="entry name" value="HTH_MarR-typ"/>
</dbReference>
<keyword evidence="3" id="KW-0808">Transferase</keyword>
<comment type="caution">
    <text evidence="3">The sequence shown here is derived from an EMBL/GenBank/DDBJ whole genome shotgun (WGS) entry which is preliminary data.</text>
</comment>
<dbReference type="GO" id="GO:0003700">
    <property type="term" value="F:DNA-binding transcription factor activity"/>
    <property type="evidence" value="ECO:0007669"/>
    <property type="project" value="InterPro"/>
</dbReference>
<dbReference type="InterPro" id="IPR036388">
    <property type="entry name" value="WH-like_DNA-bd_sf"/>
</dbReference>
<dbReference type="GO" id="GO:0016301">
    <property type="term" value="F:kinase activity"/>
    <property type="evidence" value="ECO:0007669"/>
    <property type="project" value="UniProtKB-KW"/>
</dbReference>
<dbReference type="InterPro" id="IPR043129">
    <property type="entry name" value="ATPase_NBD"/>
</dbReference>
<dbReference type="AlphaFoldDB" id="A0A8J3PK61"/>
<keyword evidence="4" id="KW-1185">Reference proteome</keyword>
<dbReference type="PROSITE" id="PS01125">
    <property type="entry name" value="ROK"/>
    <property type="match status" value="1"/>
</dbReference>
<evidence type="ECO:0000259" key="2">
    <source>
        <dbReference type="Pfam" id="PF12802"/>
    </source>
</evidence>
<proteinExistence type="inferred from homology"/>
<dbReference type="InterPro" id="IPR000600">
    <property type="entry name" value="ROK"/>
</dbReference>
<dbReference type="Pfam" id="PF12802">
    <property type="entry name" value="MarR_2"/>
    <property type="match status" value="1"/>
</dbReference>
<dbReference type="SUPFAM" id="SSF46785">
    <property type="entry name" value="Winged helix' DNA-binding domain"/>
    <property type="match status" value="1"/>
</dbReference>
<dbReference type="Proteomes" id="UP000653674">
    <property type="component" value="Unassembled WGS sequence"/>
</dbReference>
<reference evidence="3" key="1">
    <citation type="submission" date="2021-01" db="EMBL/GenBank/DDBJ databases">
        <title>Whole genome shotgun sequence of Planosporangium flavigriseum NBRC 105377.</title>
        <authorList>
            <person name="Komaki H."/>
            <person name="Tamura T."/>
        </authorList>
    </citation>
    <scope>NUCLEOTIDE SEQUENCE</scope>
    <source>
        <strain evidence="3">NBRC 105377</strain>
    </source>
</reference>
<dbReference type="InterPro" id="IPR049874">
    <property type="entry name" value="ROK_cs"/>
</dbReference>
<gene>
    <name evidence="3" type="ORF">Pfl04_02430</name>
</gene>
<name>A0A8J3PK61_9ACTN</name>
<protein>
    <submittedName>
        <fullName evidence="3">Sugar kinase</fullName>
    </submittedName>
</protein>
<accession>A0A8J3PK61</accession>
<dbReference type="Gene3D" id="1.10.10.10">
    <property type="entry name" value="Winged helix-like DNA-binding domain superfamily/Winged helix DNA-binding domain"/>
    <property type="match status" value="1"/>
</dbReference>
<dbReference type="SUPFAM" id="SSF53067">
    <property type="entry name" value="Actin-like ATPase domain"/>
    <property type="match status" value="1"/>
</dbReference>
<evidence type="ECO:0000256" key="1">
    <source>
        <dbReference type="ARBA" id="ARBA00006479"/>
    </source>
</evidence>
<dbReference type="CDD" id="cd23763">
    <property type="entry name" value="ASKHA_ATPase_ROK"/>
    <property type="match status" value="1"/>
</dbReference>
<keyword evidence="3" id="KW-0418">Kinase</keyword>